<name>A0A4U0PYM4_9NEIS</name>
<dbReference type="Pfam" id="PF09500">
    <property type="entry name" value="YiiD_C"/>
    <property type="match status" value="1"/>
</dbReference>
<dbReference type="AlphaFoldDB" id="A0A4U0PYM4"/>
<keyword evidence="3" id="KW-1185">Reference proteome</keyword>
<accession>A0A4U0PYM4</accession>
<dbReference type="Gene3D" id="3.10.129.10">
    <property type="entry name" value="Hotdog Thioesterase"/>
    <property type="match status" value="1"/>
</dbReference>
<sequence length="83" mass="9118">MAVLLAAGDGCDAVIQSGETEFLLPIHDDFQAHVLPPPPDELARLQRALARGRPGRLVLQVEVRDGEDRLAARFTGRYVAQRD</sequence>
<dbReference type="InterPro" id="IPR029069">
    <property type="entry name" value="HotDog_dom_sf"/>
</dbReference>
<evidence type="ECO:0000313" key="3">
    <source>
        <dbReference type="Proteomes" id="UP000310016"/>
    </source>
</evidence>
<dbReference type="Proteomes" id="UP000310016">
    <property type="component" value="Unassembled WGS sequence"/>
</dbReference>
<proteinExistence type="predicted"/>
<dbReference type="OrthoDB" id="572024at2"/>
<reference evidence="2 3" key="1">
    <citation type="submission" date="2019-04" db="EMBL/GenBank/DDBJ databases">
        <title>Chitiniphilus eburnea sp. nov., a novel chitinolytic bacterium isolated from aquaculture sludge.</title>
        <authorList>
            <person name="Sheng M."/>
        </authorList>
    </citation>
    <scope>NUCLEOTIDE SEQUENCE [LARGE SCALE GENOMIC DNA]</scope>
    <source>
        <strain evidence="2 3">HX-2-15</strain>
    </source>
</reference>
<feature type="domain" description="Thioesterase putative" evidence="1">
    <location>
        <begin position="12"/>
        <end position="81"/>
    </location>
</feature>
<gene>
    <name evidence="2" type="ORF">FAZ21_10900</name>
</gene>
<evidence type="ECO:0000259" key="1">
    <source>
        <dbReference type="Pfam" id="PF09500"/>
    </source>
</evidence>
<protein>
    <recommendedName>
        <fullName evidence="1">Thioesterase putative domain-containing protein</fullName>
    </recommendedName>
</protein>
<comment type="caution">
    <text evidence="2">The sequence shown here is derived from an EMBL/GenBank/DDBJ whole genome shotgun (WGS) entry which is preliminary data.</text>
</comment>
<dbReference type="InterPro" id="IPR012660">
    <property type="entry name" value="YiiD_C"/>
</dbReference>
<organism evidence="2 3">
    <name type="scientific">Chitiniphilus eburneus</name>
    <dbReference type="NCBI Taxonomy" id="2571148"/>
    <lineage>
        <taxon>Bacteria</taxon>
        <taxon>Pseudomonadati</taxon>
        <taxon>Pseudomonadota</taxon>
        <taxon>Betaproteobacteria</taxon>
        <taxon>Neisseriales</taxon>
        <taxon>Chitinibacteraceae</taxon>
        <taxon>Chitiniphilus</taxon>
    </lineage>
</organism>
<dbReference type="EMBL" id="SUMF01000010">
    <property type="protein sequence ID" value="TJZ73360.1"/>
    <property type="molecule type" value="Genomic_DNA"/>
</dbReference>
<dbReference type="SUPFAM" id="SSF54637">
    <property type="entry name" value="Thioesterase/thiol ester dehydrase-isomerase"/>
    <property type="match status" value="1"/>
</dbReference>
<evidence type="ECO:0000313" key="2">
    <source>
        <dbReference type="EMBL" id="TJZ73360.1"/>
    </source>
</evidence>